<feature type="transmembrane region" description="Helical" evidence="6">
    <location>
        <begin position="126"/>
        <end position="148"/>
    </location>
</feature>
<keyword evidence="2 6" id="KW-0812">Transmembrane</keyword>
<evidence type="ECO:0000256" key="2">
    <source>
        <dbReference type="ARBA" id="ARBA00022692"/>
    </source>
</evidence>
<dbReference type="GO" id="GO:0032126">
    <property type="term" value="C:eisosome"/>
    <property type="evidence" value="ECO:0007669"/>
    <property type="project" value="TreeGrafter"/>
</dbReference>
<feature type="compositionally biased region" description="Gly residues" evidence="5">
    <location>
        <begin position="167"/>
        <end position="177"/>
    </location>
</feature>
<keyword evidence="4 6" id="KW-0472">Membrane</keyword>
<feature type="transmembrane region" description="Helical" evidence="6">
    <location>
        <begin position="68"/>
        <end position="94"/>
    </location>
</feature>
<accession>G0VH67</accession>
<evidence type="ECO:0000256" key="5">
    <source>
        <dbReference type="SAM" id="MobiDB-lite"/>
    </source>
</evidence>
<dbReference type="Pfam" id="PF01284">
    <property type="entry name" value="MARVEL"/>
    <property type="match status" value="1"/>
</dbReference>
<organism evidence="8 9">
    <name type="scientific">Naumovozyma castellii</name>
    <name type="common">Yeast</name>
    <name type="synonym">Saccharomyces castellii</name>
    <dbReference type="NCBI Taxonomy" id="27288"/>
    <lineage>
        <taxon>Eukaryota</taxon>
        <taxon>Fungi</taxon>
        <taxon>Dikarya</taxon>
        <taxon>Ascomycota</taxon>
        <taxon>Saccharomycotina</taxon>
        <taxon>Saccharomycetes</taxon>
        <taxon>Saccharomycetales</taxon>
        <taxon>Saccharomycetaceae</taxon>
        <taxon>Naumovozyma</taxon>
    </lineage>
</organism>
<dbReference type="GO" id="GO:0005886">
    <property type="term" value="C:plasma membrane"/>
    <property type="evidence" value="ECO:0007669"/>
    <property type="project" value="TreeGrafter"/>
</dbReference>
<proteinExistence type="predicted"/>
<dbReference type="InterPro" id="IPR052649">
    <property type="entry name" value="NCE102-like"/>
</dbReference>
<evidence type="ECO:0000256" key="1">
    <source>
        <dbReference type="ARBA" id="ARBA00004141"/>
    </source>
</evidence>
<dbReference type="InParanoid" id="G0VH67"/>
<dbReference type="OrthoDB" id="5423111at2759"/>
<evidence type="ECO:0000256" key="4">
    <source>
        <dbReference type="ARBA" id="ARBA00023136"/>
    </source>
</evidence>
<feature type="domain" description="MARVEL" evidence="7">
    <location>
        <begin position="6"/>
        <end position="140"/>
    </location>
</feature>
<keyword evidence="9" id="KW-1185">Reference proteome</keyword>
<dbReference type="eggNOG" id="ENOG502RZW2">
    <property type="taxonomic scope" value="Eukaryota"/>
</dbReference>
<gene>
    <name evidence="8" type="primary">NCAS0F03560</name>
    <name evidence="8" type="ordered locus">NCAS_0F03560</name>
</gene>
<dbReference type="InterPro" id="IPR008253">
    <property type="entry name" value="Marvel"/>
</dbReference>
<dbReference type="RefSeq" id="XP_003677193.1">
    <property type="nucleotide sequence ID" value="XM_003677145.1"/>
</dbReference>
<sequence>MLSKVDNTLRFFNGIFLVLAIAFISTLLSTQNHGSSRVNYCMFAAAFGLLTDSFFGMAANLIDFLSSWPIILFVFDFLNFVFTFTAGTVLAVGIRCHSCNNRRYLESNKIIQGSGIRCRVSQAAVAFFYFAAFVFLAKMIMSAISMASNGAFGSGSFMSRRKRRSGAGVGGTTGGGVPTISEV</sequence>
<dbReference type="Proteomes" id="UP000001640">
    <property type="component" value="Chromosome 6"/>
</dbReference>
<feature type="transmembrane region" description="Helical" evidence="6">
    <location>
        <begin position="40"/>
        <end position="62"/>
    </location>
</feature>
<feature type="region of interest" description="Disordered" evidence="5">
    <location>
        <begin position="163"/>
        <end position="183"/>
    </location>
</feature>
<dbReference type="GeneID" id="96904486"/>
<dbReference type="OMA" id="LANFWEP"/>
<feature type="transmembrane region" description="Helical" evidence="6">
    <location>
        <begin position="12"/>
        <end position="28"/>
    </location>
</feature>
<dbReference type="AlphaFoldDB" id="G0VH67"/>
<dbReference type="KEGG" id="ncs:NCAS_0F03560"/>
<reference evidence="8 9" key="1">
    <citation type="journal article" date="2011" name="Proc. Natl. Acad. Sci. U.S.A.">
        <title>Evolutionary erosion of yeast sex chromosomes by mating-type switching accidents.</title>
        <authorList>
            <person name="Gordon J.L."/>
            <person name="Armisen D."/>
            <person name="Proux-Wera E."/>
            <person name="Oheigeartaigh S.S."/>
            <person name="Byrne K.P."/>
            <person name="Wolfe K.H."/>
        </authorList>
    </citation>
    <scope>NUCLEOTIDE SEQUENCE [LARGE SCALE GENOMIC DNA]</scope>
    <source>
        <strain evidence="9">ATCC 76901 / BCRC 22586 / CBS 4309 / NBRC 1992 / NRRL Y-12630</strain>
    </source>
</reference>
<dbReference type="PANTHER" id="PTHR28165:SF1">
    <property type="entry name" value="NON-CLASSICAL EXPORT PROTEIN 2-RELATED"/>
    <property type="match status" value="1"/>
</dbReference>
<keyword evidence="3 6" id="KW-1133">Transmembrane helix</keyword>
<reference key="2">
    <citation type="submission" date="2011-08" db="EMBL/GenBank/DDBJ databases">
        <title>Genome sequence of Naumovozyma castellii.</title>
        <authorList>
            <person name="Gordon J.L."/>
            <person name="Armisen D."/>
            <person name="Proux-Wera E."/>
            <person name="OhEigeartaigh S.S."/>
            <person name="Byrne K.P."/>
            <person name="Wolfe K.H."/>
        </authorList>
    </citation>
    <scope>NUCLEOTIDE SEQUENCE</scope>
    <source>
        <strain>Type strain:CBS 4309</strain>
    </source>
</reference>
<protein>
    <recommendedName>
        <fullName evidence="7">MARVEL domain-containing protein</fullName>
    </recommendedName>
</protein>
<name>G0VH67_NAUCA</name>
<evidence type="ECO:0000313" key="8">
    <source>
        <dbReference type="EMBL" id="CCC70840.1"/>
    </source>
</evidence>
<comment type="subcellular location">
    <subcellularLocation>
        <location evidence="1">Membrane</location>
        <topology evidence="1">Multi-pass membrane protein</topology>
    </subcellularLocation>
</comment>
<dbReference type="EMBL" id="HE576757">
    <property type="protein sequence ID" value="CCC70840.1"/>
    <property type="molecule type" value="Genomic_DNA"/>
</dbReference>
<dbReference type="HOGENOM" id="CLU_098356_1_0_1"/>
<dbReference type="PANTHER" id="PTHR28165">
    <property type="entry name" value="NON-CLASSICAL EXPORT PROTEIN 2-RELATED"/>
    <property type="match status" value="1"/>
</dbReference>
<dbReference type="GO" id="GO:0070941">
    <property type="term" value="P:eisosome assembly"/>
    <property type="evidence" value="ECO:0007669"/>
    <property type="project" value="TreeGrafter"/>
</dbReference>
<dbReference type="GO" id="GO:0072659">
    <property type="term" value="P:protein localization to plasma membrane"/>
    <property type="evidence" value="ECO:0007669"/>
    <property type="project" value="EnsemblFungi"/>
</dbReference>
<evidence type="ECO:0000259" key="7">
    <source>
        <dbReference type="Pfam" id="PF01284"/>
    </source>
</evidence>
<evidence type="ECO:0000256" key="6">
    <source>
        <dbReference type="SAM" id="Phobius"/>
    </source>
</evidence>
<evidence type="ECO:0000256" key="3">
    <source>
        <dbReference type="ARBA" id="ARBA00022989"/>
    </source>
</evidence>
<evidence type="ECO:0000313" key="9">
    <source>
        <dbReference type="Proteomes" id="UP000001640"/>
    </source>
</evidence>